<dbReference type="Gene3D" id="3.30.40.10">
    <property type="entry name" value="Zinc/RING finger domain, C3HC4 (zinc finger)"/>
    <property type="match status" value="1"/>
</dbReference>
<dbReference type="PANTHER" id="PTHR22937:SF224">
    <property type="entry name" value="E3 UBIQUITIN-PROTEIN LIGASE MBR1-RELATED"/>
    <property type="match status" value="1"/>
</dbReference>
<evidence type="ECO:0000256" key="9">
    <source>
        <dbReference type="PROSITE-ProRule" id="PRU00175"/>
    </source>
</evidence>
<evidence type="ECO:0000256" key="8">
    <source>
        <dbReference type="ARBA" id="ARBA00022833"/>
    </source>
</evidence>
<evidence type="ECO:0000256" key="10">
    <source>
        <dbReference type="SAM" id="MobiDB-lite"/>
    </source>
</evidence>
<dbReference type="EC" id="2.3.2.27" evidence="3"/>
<dbReference type="Pfam" id="PF13639">
    <property type="entry name" value="zf-RING_2"/>
    <property type="match status" value="1"/>
</dbReference>
<feature type="compositionally biased region" description="Low complexity" evidence="10">
    <location>
        <begin position="408"/>
        <end position="421"/>
    </location>
</feature>
<dbReference type="InterPro" id="IPR001841">
    <property type="entry name" value="Znf_RING"/>
</dbReference>
<keyword evidence="4" id="KW-0808">Transferase</keyword>
<evidence type="ECO:0000256" key="4">
    <source>
        <dbReference type="ARBA" id="ARBA00022679"/>
    </source>
</evidence>
<sequence length="743" mass="79752">MQVPRVAGGSLPETLGIDRGSTSGDAGLDQQICWNNMQSSAQNQLPDYIMPSSNTSVAYLNSTSRGGQNLSTWIGEPSSSTLQNQVSHNEQKVEHGWSSSMRACGGAESILEERQYHPAHILSLSNDDVNQGTNQIANEPFFLQSSTSSSIPQDLSINSAFVERGVDDCNVIELPNAYKSGGALDNMRVPCATNFSNQFDLPSGSGGYLEENDRVGCSFEGRRVSCKRKALEGHVGQSSGSGRPNHFQPAEGNGWHSASTQFNAGSSSGTSTPSGNTLVGSPLEHVNPSLGLGVRGAASGRPLTLNPAGSAEGSRRNFRLRINASHQQDSFTASHQQYSITSNVFPTGSAAGHSNVLSSHPSARPLPLNISSDLRSTPAGNTNPQGQSVAVRVPALRRNLQSARWNGSSTSRPGSSSNVVSVERDAPLESNSRSMPRNMLEHPIFVPAPDMRNSAQNPTNWSLSGGNISIAGNVASTSQTGSSSGGHSSSAPNWVSRRSSPHYPPRLSELVRRYLLSSAGSESGAQSSNYSPLRSGPSGPPASPQEMALSSGAANQRHHLSHSRSAIPLERQLDGAFGIPHSVRTLAAASEGRSRLVSEIEQIRSVLDLMRRGEGLRFEDVMILDQSVFFGMADVHDRHRDMRLDVDNMSYEELLALEERIGNVCTGLSEETILNCLKQRTYIAIATENQMEAEPCCICQEEYNDGDDLGMLECGHDFHSNCIKQWLMHKNLCPICKTAALSK</sequence>
<evidence type="ECO:0000256" key="7">
    <source>
        <dbReference type="ARBA" id="ARBA00022786"/>
    </source>
</evidence>
<dbReference type="InterPro" id="IPR045191">
    <property type="entry name" value="MBR1/2-like"/>
</dbReference>
<comment type="caution">
    <text evidence="12">The sequence shown here is derived from an EMBL/GenBank/DDBJ whole genome shotgun (WGS) entry which is preliminary data.</text>
</comment>
<evidence type="ECO:0000259" key="11">
    <source>
        <dbReference type="PROSITE" id="PS50089"/>
    </source>
</evidence>
<feature type="compositionally biased region" description="Low complexity" evidence="10">
    <location>
        <begin position="476"/>
        <end position="490"/>
    </location>
</feature>
<accession>A0ABC8UBQ6</accession>
<dbReference type="Proteomes" id="UP001642360">
    <property type="component" value="Unassembled WGS sequence"/>
</dbReference>
<evidence type="ECO:0000256" key="6">
    <source>
        <dbReference type="ARBA" id="ARBA00022771"/>
    </source>
</evidence>
<dbReference type="PANTHER" id="PTHR22937">
    <property type="entry name" value="E3 UBIQUITIN-PROTEIN LIGASE RNF165"/>
    <property type="match status" value="1"/>
</dbReference>
<reference evidence="12 14" key="1">
    <citation type="submission" date="2024-02" db="EMBL/GenBank/DDBJ databases">
        <authorList>
            <person name="Vignale AGUSTIN F."/>
            <person name="Sosa J E."/>
            <person name="Modenutti C."/>
        </authorList>
    </citation>
    <scope>NUCLEOTIDE SEQUENCE [LARGE SCALE GENOMIC DNA]</scope>
</reference>
<feature type="region of interest" description="Disordered" evidence="10">
    <location>
        <begin position="472"/>
        <end position="501"/>
    </location>
</feature>
<evidence type="ECO:0000256" key="3">
    <source>
        <dbReference type="ARBA" id="ARBA00012483"/>
    </source>
</evidence>
<evidence type="ECO:0000313" key="12">
    <source>
        <dbReference type="EMBL" id="CAK9177027.1"/>
    </source>
</evidence>
<dbReference type="GO" id="GO:0043161">
    <property type="term" value="P:proteasome-mediated ubiquitin-dependent protein catabolic process"/>
    <property type="evidence" value="ECO:0007669"/>
    <property type="project" value="UniProtKB-ARBA"/>
</dbReference>
<feature type="region of interest" description="Disordered" evidence="10">
    <location>
        <begin position="352"/>
        <end position="438"/>
    </location>
</feature>
<protein>
    <recommendedName>
        <fullName evidence="3">RING-type E3 ubiquitin transferase</fullName>
        <ecNumber evidence="3">2.3.2.27</ecNumber>
    </recommendedName>
</protein>
<organism evidence="12 14">
    <name type="scientific">Ilex paraguariensis</name>
    <name type="common">yerba mate</name>
    <dbReference type="NCBI Taxonomy" id="185542"/>
    <lineage>
        <taxon>Eukaryota</taxon>
        <taxon>Viridiplantae</taxon>
        <taxon>Streptophyta</taxon>
        <taxon>Embryophyta</taxon>
        <taxon>Tracheophyta</taxon>
        <taxon>Spermatophyta</taxon>
        <taxon>Magnoliopsida</taxon>
        <taxon>eudicotyledons</taxon>
        <taxon>Gunneridae</taxon>
        <taxon>Pentapetalae</taxon>
        <taxon>asterids</taxon>
        <taxon>campanulids</taxon>
        <taxon>Aquifoliales</taxon>
        <taxon>Aquifoliaceae</taxon>
        <taxon>Ilex</taxon>
    </lineage>
</organism>
<feature type="region of interest" description="Disordered" evidence="10">
    <location>
        <begin position="1"/>
        <end position="22"/>
    </location>
</feature>
<name>A0ABC8UBQ6_9AQUA</name>
<feature type="region of interest" description="Disordered" evidence="10">
    <location>
        <begin position="521"/>
        <end position="564"/>
    </location>
</feature>
<comment type="pathway">
    <text evidence="2">Protein modification; protein ubiquitination.</text>
</comment>
<feature type="region of interest" description="Disordered" evidence="10">
    <location>
        <begin position="233"/>
        <end position="284"/>
    </location>
</feature>
<evidence type="ECO:0000313" key="13">
    <source>
        <dbReference type="EMBL" id="CAK9184963.1"/>
    </source>
</evidence>
<feature type="compositionally biased region" description="Polar residues" evidence="10">
    <location>
        <begin position="369"/>
        <end position="388"/>
    </location>
</feature>
<gene>
    <name evidence="12" type="ORF">ILEXP_LOCUS46888</name>
    <name evidence="13" type="ORF">ILEXP_LOCUS55329</name>
</gene>
<keyword evidence="14" id="KW-1185">Reference proteome</keyword>
<keyword evidence="8" id="KW-0862">Zinc</keyword>
<dbReference type="AlphaFoldDB" id="A0ABC8UBQ6"/>
<dbReference type="InterPro" id="IPR013083">
    <property type="entry name" value="Znf_RING/FYVE/PHD"/>
</dbReference>
<comment type="catalytic activity">
    <reaction evidence="1">
        <text>S-ubiquitinyl-[E2 ubiquitin-conjugating enzyme]-L-cysteine + [acceptor protein]-L-lysine = [E2 ubiquitin-conjugating enzyme]-L-cysteine + N(6)-ubiquitinyl-[acceptor protein]-L-lysine.</text>
        <dbReference type="EC" id="2.3.2.27"/>
    </reaction>
</comment>
<dbReference type="GO" id="GO:0010228">
    <property type="term" value="P:vegetative to reproductive phase transition of meristem"/>
    <property type="evidence" value="ECO:0007669"/>
    <property type="project" value="UniProtKB-ARBA"/>
</dbReference>
<dbReference type="EMBL" id="CAUOFW020009168">
    <property type="protein sequence ID" value="CAK9184963.1"/>
    <property type="molecule type" value="Genomic_DNA"/>
</dbReference>
<feature type="domain" description="RING-type" evidence="11">
    <location>
        <begin position="696"/>
        <end position="737"/>
    </location>
</feature>
<dbReference type="SMART" id="SM00184">
    <property type="entry name" value="RING"/>
    <property type="match status" value="1"/>
</dbReference>
<dbReference type="GO" id="GO:0008270">
    <property type="term" value="F:zinc ion binding"/>
    <property type="evidence" value="ECO:0007669"/>
    <property type="project" value="UniProtKB-KW"/>
</dbReference>
<dbReference type="SUPFAM" id="SSF57850">
    <property type="entry name" value="RING/U-box"/>
    <property type="match status" value="1"/>
</dbReference>
<evidence type="ECO:0000256" key="2">
    <source>
        <dbReference type="ARBA" id="ARBA00004906"/>
    </source>
</evidence>
<feature type="compositionally biased region" description="Low complexity" evidence="10">
    <location>
        <begin position="265"/>
        <end position="277"/>
    </location>
</feature>
<keyword evidence="7" id="KW-0833">Ubl conjugation pathway</keyword>
<dbReference type="PROSITE" id="PS50089">
    <property type="entry name" value="ZF_RING_2"/>
    <property type="match status" value="1"/>
</dbReference>
<proteinExistence type="predicted"/>
<dbReference type="FunFam" id="3.30.40.10:FF:000309">
    <property type="entry name" value="E3 ubiquitin-protein ligase MBR2"/>
    <property type="match status" value="1"/>
</dbReference>
<dbReference type="EMBL" id="CAUOFW020006946">
    <property type="protein sequence ID" value="CAK9177027.1"/>
    <property type="molecule type" value="Genomic_DNA"/>
</dbReference>
<keyword evidence="5" id="KW-0479">Metal-binding</keyword>
<keyword evidence="6 9" id="KW-0863">Zinc-finger</keyword>
<evidence type="ECO:0000256" key="1">
    <source>
        <dbReference type="ARBA" id="ARBA00000900"/>
    </source>
</evidence>
<evidence type="ECO:0000313" key="14">
    <source>
        <dbReference type="Proteomes" id="UP001642360"/>
    </source>
</evidence>
<evidence type="ECO:0000256" key="5">
    <source>
        <dbReference type="ARBA" id="ARBA00022723"/>
    </source>
</evidence>
<dbReference type="GO" id="GO:0061630">
    <property type="term" value="F:ubiquitin protein ligase activity"/>
    <property type="evidence" value="ECO:0007669"/>
    <property type="project" value="UniProtKB-EC"/>
</dbReference>